<accession>A0AAJ1QJE7</accession>
<comment type="caution">
    <text evidence="1">The sequence shown here is derived from an EMBL/GenBank/DDBJ whole genome shotgun (WGS) entry which is preliminary data.</text>
</comment>
<proteinExistence type="predicted"/>
<gene>
    <name evidence="1" type="ORF">QUF85_04670</name>
</gene>
<evidence type="ECO:0000313" key="2">
    <source>
        <dbReference type="Proteomes" id="UP001238973"/>
    </source>
</evidence>
<dbReference type="RefSeq" id="WP_289348867.1">
    <property type="nucleotide sequence ID" value="NZ_JAUCFI010000003.1"/>
</dbReference>
<protein>
    <submittedName>
        <fullName evidence="1">Uncharacterized protein</fullName>
    </submittedName>
</protein>
<reference evidence="1" key="1">
    <citation type="submission" date="2023-06" db="EMBL/GenBank/DDBJ databases">
        <title>Comparative genomics of Bacillaceae isolates and their secondary metabolite potential.</title>
        <authorList>
            <person name="Song L."/>
            <person name="Nielsen L.J."/>
            <person name="Mohite O."/>
            <person name="Xu X."/>
            <person name="Weber T."/>
            <person name="Kovacs A.T."/>
        </authorList>
    </citation>
    <scope>NUCLEOTIDE SEQUENCE</scope>
    <source>
        <strain evidence="1">G1S1</strain>
    </source>
</reference>
<dbReference type="Proteomes" id="UP001238973">
    <property type="component" value="Unassembled WGS sequence"/>
</dbReference>
<dbReference type="EMBL" id="JAUCFI010000003">
    <property type="protein sequence ID" value="MDM5282607.1"/>
    <property type="molecule type" value="Genomic_DNA"/>
</dbReference>
<evidence type="ECO:0000313" key="1">
    <source>
        <dbReference type="EMBL" id="MDM5282607.1"/>
    </source>
</evidence>
<organism evidence="1 2">
    <name type="scientific">Peribacillus frigoritolerans</name>
    <dbReference type="NCBI Taxonomy" id="450367"/>
    <lineage>
        <taxon>Bacteria</taxon>
        <taxon>Bacillati</taxon>
        <taxon>Bacillota</taxon>
        <taxon>Bacilli</taxon>
        <taxon>Bacillales</taxon>
        <taxon>Bacillaceae</taxon>
        <taxon>Peribacillus</taxon>
    </lineage>
</organism>
<name>A0AAJ1QJE7_9BACI</name>
<dbReference type="AlphaFoldDB" id="A0AAJ1QJE7"/>
<sequence length="81" mass="9894">MKFNKWSLDIFKRTIFTRKKREKDYLKKGFEVQKKVFNIVESSKDIIYCYESNPSSKFQVQVSKSIHQYTFRSRRLGRSMQ</sequence>